<evidence type="ECO:0000313" key="1">
    <source>
        <dbReference type="EMBL" id="EMJ78819.1"/>
    </source>
</evidence>
<accession>M6BGZ1</accession>
<dbReference type="AlphaFoldDB" id="M6BGZ1"/>
<dbReference type="EMBL" id="ANMU01000144">
    <property type="protein sequence ID" value="EMJ78819.1"/>
    <property type="molecule type" value="Genomic_DNA"/>
</dbReference>
<reference evidence="1 2" key="1">
    <citation type="submission" date="2013-01" db="EMBL/GenBank/DDBJ databases">
        <authorList>
            <person name="Harkins D.M."/>
            <person name="Durkin A.S."/>
            <person name="Brinkac L.M."/>
            <person name="Haft D.H."/>
            <person name="Selengut J.D."/>
            <person name="Sanka R."/>
            <person name="DePew J."/>
            <person name="Purushe J."/>
            <person name="Galloway R.L."/>
            <person name="Vinetz J.M."/>
            <person name="Sutton G.G."/>
            <person name="Nierman W.C."/>
            <person name="Fouts D.E."/>
        </authorList>
    </citation>
    <scope>NUCLEOTIDE SEQUENCE [LARGE SCALE GENOMIC DNA]</scope>
    <source>
        <strain evidence="1 2">Sponselee CDC</strain>
    </source>
</reference>
<dbReference type="PATRIC" id="fig|1218567.3.peg.3675"/>
<protein>
    <submittedName>
        <fullName evidence="1">Uncharacterized protein</fullName>
    </submittedName>
</protein>
<gene>
    <name evidence="1" type="ORF">LEP1GSC016_1326</name>
</gene>
<name>M6BGZ1_LEPBO</name>
<evidence type="ECO:0000313" key="2">
    <source>
        <dbReference type="Proteomes" id="UP000011873"/>
    </source>
</evidence>
<proteinExistence type="predicted"/>
<organism evidence="1 2">
    <name type="scientific">Leptospira borgpetersenii serovar Hardjo-bovis str. Sponselee</name>
    <dbReference type="NCBI Taxonomy" id="1303729"/>
    <lineage>
        <taxon>Bacteria</taxon>
        <taxon>Pseudomonadati</taxon>
        <taxon>Spirochaetota</taxon>
        <taxon>Spirochaetia</taxon>
        <taxon>Leptospirales</taxon>
        <taxon>Leptospiraceae</taxon>
        <taxon>Leptospira</taxon>
    </lineage>
</organism>
<comment type="caution">
    <text evidence="1">The sequence shown here is derived from an EMBL/GenBank/DDBJ whole genome shotgun (WGS) entry which is preliminary data.</text>
</comment>
<sequence>MLHRTHFKKGLFVILNVFTTVRSGAEFLYSGNRAAFGFGFDVADFP</sequence>
<dbReference type="Proteomes" id="UP000011873">
    <property type="component" value="Unassembled WGS sequence"/>
</dbReference>